<dbReference type="GO" id="GO:0016757">
    <property type="term" value="F:glycosyltransferase activity"/>
    <property type="evidence" value="ECO:0007669"/>
    <property type="project" value="UniProtKB-UniRule"/>
</dbReference>
<dbReference type="PANTHER" id="PTHR21461:SF40">
    <property type="entry name" value="GLYCOSYLTRANSFERASE FAMILY 92 PROTEIN"/>
    <property type="match status" value="1"/>
</dbReference>
<evidence type="ECO:0000256" key="2">
    <source>
        <dbReference type="ARBA" id="ARBA00007647"/>
    </source>
</evidence>
<evidence type="ECO:0000256" key="6">
    <source>
        <dbReference type="ARBA" id="ARBA00022989"/>
    </source>
</evidence>
<dbReference type="Proteomes" id="UP001497497">
    <property type="component" value="Unassembled WGS sequence"/>
</dbReference>
<keyword evidence="6 8" id="KW-1133">Transmembrane helix</keyword>
<evidence type="ECO:0000256" key="3">
    <source>
        <dbReference type="ARBA" id="ARBA00022676"/>
    </source>
</evidence>
<evidence type="ECO:0000256" key="1">
    <source>
        <dbReference type="ARBA" id="ARBA00004167"/>
    </source>
</evidence>
<protein>
    <recommendedName>
        <fullName evidence="8">Glycosyltransferase family 92 protein</fullName>
        <ecNumber evidence="8">2.4.1.-</ecNumber>
    </recommendedName>
</protein>
<comment type="caution">
    <text evidence="10">The sequence shown here is derived from an EMBL/GenBank/DDBJ whole genome shotgun (WGS) entry which is preliminary data.</text>
</comment>
<keyword evidence="7 8" id="KW-0472">Membrane</keyword>
<keyword evidence="3 8" id="KW-0328">Glycosyltransferase</keyword>
<proteinExistence type="inferred from homology"/>
<dbReference type="EC" id="2.4.1.-" evidence="8"/>
<keyword evidence="4 8" id="KW-0808">Transferase</keyword>
<evidence type="ECO:0000313" key="10">
    <source>
        <dbReference type="EMBL" id="CAL1530149.1"/>
    </source>
</evidence>
<dbReference type="Pfam" id="PF01697">
    <property type="entry name" value="Glyco_transf_92"/>
    <property type="match status" value="1"/>
</dbReference>
<evidence type="ECO:0000256" key="7">
    <source>
        <dbReference type="ARBA" id="ARBA00023136"/>
    </source>
</evidence>
<dbReference type="GO" id="GO:0005737">
    <property type="term" value="C:cytoplasm"/>
    <property type="evidence" value="ECO:0007669"/>
    <property type="project" value="TreeGrafter"/>
</dbReference>
<evidence type="ECO:0000256" key="4">
    <source>
        <dbReference type="ARBA" id="ARBA00022679"/>
    </source>
</evidence>
<organism evidence="10 11">
    <name type="scientific">Lymnaea stagnalis</name>
    <name type="common">Great pond snail</name>
    <name type="synonym">Helix stagnalis</name>
    <dbReference type="NCBI Taxonomy" id="6523"/>
    <lineage>
        <taxon>Eukaryota</taxon>
        <taxon>Metazoa</taxon>
        <taxon>Spiralia</taxon>
        <taxon>Lophotrochozoa</taxon>
        <taxon>Mollusca</taxon>
        <taxon>Gastropoda</taxon>
        <taxon>Heterobranchia</taxon>
        <taxon>Euthyneura</taxon>
        <taxon>Panpulmonata</taxon>
        <taxon>Hygrophila</taxon>
        <taxon>Lymnaeoidea</taxon>
        <taxon>Lymnaeidae</taxon>
        <taxon>Lymnaea</taxon>
    </lineage>
</organism>
<dbReference type="EMBL" id="CAXITT010000063">
    <property type="protein sequence ID" value="CAL1530149.1"/>
    <property type="molecule type" value="Genomic_DNA"/>
</dbReference>
<reference evidence="10 11" key="1">
    <citation type="submission" date="2024-04" db="EMBL/GenBank/DDBJ databases">
        <authorList>
            <consortium name="Genoscope - CEA"/>
            <person name="William W."/>
        </authorList>
    </citation>
    <scope>NUCLEOTIDE SEQUENCE [LARGE SCALE GENOMIC DNA]</scope>
</reference>
<dbReference type="InterPro" id="IPR008166">
    <property type="entry name" value="Glyco_transf_92"/>
</dbReference>
<sequence length="501" mass="57786">MTQGHSCKHSLHAVIYQLNFLRRKLLSLSALAILLVITIFYFRKQTTTSNLTEVLPAELTQRQEIVSKQDNPVTTRGPTEHRRAMNRRGSTTAPPGNERETKYFTKVRDAEHYIYSAIAHLDSNIQRANVTSYNLNIVITSLDASTEVYKCCALFKDIKTPLVTPAKVQFNNGNAKNTYIARQYICTVPINSSNLPLTVTLATSSSCSTDPKDYVTIHYPPRHPGGIALCGKISHSRALDPENVIEWFEIQRILGVDKVLIYDLDTSENVSRVFRYYQQLGILDLQPYELPGKPKNRSLSEAFKHTSQFNQDESMAVLECRQRMGGYDYVISHDLDEMIIPRDNVDLKTFLQDHVTKYPLAAAFFFYTEFFLTTWPPTNPEEDLMVKRYRQTRVARWECYKYVYLTSRVLASITHVVYPVSKEFNSQQLKPDVAILHHYRQCPEDTWKTCNVESNVDDIMTRYTELDERVLKVRTATSTQPRWTPVKWDKTTNSVAVEHER</sequence>
<dbReference type="AlphaFoldDB" id="A0AAV2H8W8"/>
<name>A0AAV2H8W8_LYMST</name>
<comment type="subcellular location">
    <subcellularLocation>
        <location evidence="1">Membrane</location>
        <topology evidence="1">Single-pass membrane protein</topology>
    </subcellularLocation>
</comment>
<evidence type="ECO:0000256" key="5">
    <source>
        <dbReference type="ARBA" id="ARBA00022692"/>
    </source>
</evidence>
<keyword evidence="5 8" id="KW-0812">Transmembrane</keyword>
<accession>A0AAV2H8W8</accession>
<comment type="similarity">
    <text evidence="2 8">Belongs to the glycosyltransferase 92 family.</text>
</comment>
<evidence type="ECO:0000313" key="11">
    <source>
        <dbReference type="Proteomes" id="UP001497497"/>
    </source>
</evidence>
<evidence type="ECO:0000256" key="8">
    <source>
        <dbReference type="RuleBase" id="RU366017"/>
    </source>
</evidence>
<feature type="transmembrane region" description="Helical" evidence="8">
    <location>
        <begin position="25"/>
        <end position="42"/>
    </location>
</feature>
<feature type="region of interest" description="Disordered" evidence="9">
    <location>
        <begin position="69"/>
        <end position="99"/>
    </location>
</feature>
<gene>
    <name evidence="10" type="ORF">GSLYS_00004282001</name>
</gene>
<dbReference type="PANTHER" id="PTHR21461">
    <property type="entry name" value="GLYCOSYLTRANSFERASE FAMILY 92 PROTEIN"/>
    <property type="match status" value="1"/>
</dbReference>
<dbReference type="GO" id="GO:0016020">
    <property type="term" value="C:membrane"/>
    <property type="evidence" value="ECO:0007669"/>
    <property type="project" value="UniProtKB-SubCell"/>
</dbReference>
<evidence type="ECO:0000256" key="9">
    <source>
        <dbReference type="SAM" id="MobiDB-lite"/>
    </source>
</evidence>
<keyword evidence="11" id="KW-1185">Reference proteome</keyword>